<sequence>MNLKVLRQFWVHVFLLLVILQSVSKCEQVSNDIISKSLNTKSDANLRRALLKALQELENEDKKDASNDNYEEKTLQKAKASIVSVITDSFGNSRSITATPSPSYVRYVTKAPQNDNISLHLSSKLKLAKEGETESNLLTSASQNIVFSGIDNKISEQHTRSAINRGNNNLIVSSEKIPKKDTFRAYTTRSTTTTSTTTTIQPPTSSTEEHEAKVEDVQFFQAPLVAAFTVHQDEKGLPKKVEAIYKPSTESPLDKQSKNDQLKKNLYAQQQQEITRLQLALQLKQEALKQQLLGFPNQDLLYRQQQLLREQQLTNEETLKQLENKQPPAPPSLGLQSPSFPISPNKFKNTQNFFGNNPAEVSIQQSISSVPSNDFFLPTIPPFSPTAPPLINNPPQLSSFSNLPQSQPILSSFNSGGVSLIPSISSSYKESSFFTGPTIYSQQQLPDKEPVNFLRRPILPSPSDQNLSPILNTQLTPPVNVGLGNKFSLFNNNRPLRNEGLNNVRVPLQNFNNNGAISHGNFRGNIDNNYRPIINNQLNHLLRQSGIAETKHAEDFNIVSKVLSLESSKYNALIGNSFNQPFYHTP</sequence>
<dbReference type="AlphaFoldDB" id="A0A1W4WMP0"/>
<dbReference type="KEGG" id="apln:108734351"/>
<dbReference type="GeneID" id="108734351"/>
<evidence type="ECO:0000256" key="1">
    <source>
        <dbReference type="SAM" id="SignalP"/>
    </source>
</evidence>
<reference evidence="3" key="1">
    <citation type="submission" date="2025-08" db="UniProtKB">
        <authorList>
            <consortium name="RefSeq"/>
        </authorList>
    </citation>
    <scope>IDENTIFICATION</scope>
    <source>
        <tissue evidence="3">Entire body</tissue>
    </source>
</reference>
<dbReference type="GO" id="GO:0016301">
    <property type="term" value="F:kinase activity"/>
    <property type="evidence" value="ECO:0007669"/>
    <property type="project" value="UniProtKB-KW"/>
</dbReference>
<protein>
    <submittedName>
        <fullName evidence="3">Probable serine/threonine-protein kinase tsuA isoform X1</fullName>
    </submittedName>
</protein>
<keyword evidence="1" id="KW-0732">Signal</keyword>
<feature type="chain" id="PRO_5010730029" evidence="1">
    <location>
        <begin position="27"/>
        <end position="586"/>
    </location>
</feature>
<keyword evidence="2" id="KW-1185">Reference proteome</keyword>
<gene>
    <name evidence="3" type="primary">LOC108734351</name>
</gene>
<dbReference type="OrthoDB" id="7699626at2759"/>
<dbReference type="Proteomes" id="UP000192223">
    <property type="component" value="Unplaced"/>
</dbReference>
<organism evidence="2 3">
    <name type="scientific">Agrilus planipennis</name>
    <name type="common">Emerald ash borer</name>
    <name type="synonym">Agrilus marcopoli</name>
    <dbReference type="NCBI Taxonomy" id="224129"/>
    <lineage>
        <taxon>Eukaryota</taxon>
        <taxon>Metazoa</taxon>
        <taxon>Ecdysozoa</taxon>
        <taxon>Arthropoda</taxon>
        <taxon>Hexapoda</taxon>
        <taxon>Insecta</taxon>
        <taxon>Pterygota</taxon>
        <taxon>Neoptera</taxon>
        <taxon>Endopterygota</taxon>
        <taxon>Coleoptera</taxon>
        <taxon>Polyphaga</taxon>
        <taxon>Elateriformia</taxon>
        <taxon>Buprestoidea</taxon>
        <taxon>Buprestidae</taxon>
        <taxon>Agrilinae</taxon>
        <taxon>Agrilus</taxon>
    </lineage>
</organism>
<evidence type="ECO:0000313" key="2">
    <source>
        <dbReference type="Proteomes" id="UP000192223"/>
    </source>
</evidence>
<evidence type="ECO:0000313" key="3">
    <source>
        <dbReference type="RefSeq" id="XP_018321383.1"/>
    </source>
</evidence>
<feature type="signal peptide" evidence="1">
    <location>
        <begin position="1"/>
        <end position="26"/>
    </location>
</feature>
<keyword evidence="3" id="KW-0418">Kinase</keyword>
<dbReference type="InParanoid" id="A0A1W4WMP0"/>
<dbReference type="RefSeq" id="XP_018321383.1">
    <property type="nucleotide sequence ID" value="XM_018465881.2"/>
</dbReference>
<name>A0A1W4WMP0_AGRPL</name>
<accession>A0A1W4WMP0</accession>
<keyword evidence="3" id="KW-0808">Transferase</keyword>
<proteinExistence type="predicted"/>